<organism evidence="1 2">
    <name type="scientific">Paenibacillus larvae subsp. pulvifaciens</name>
    <dbReference type="NCBI Taxonomy" id="1477"/>
    <lineage>
        <taxon>Bacteria</taxon>
        <taxon>Bacillati</taxon>
        <taxon>Bacillota</taxon>
        <taxon>Bacilli</taxon>
        <taxon>Bacillales</taxon>
        <taxon>Paenibacillaceae</taxon>
        <taxon>Paenibacillus</taxon>
    </lineage>
</organism>
<dbReference type="EMBL" id="CP020557">
    <property type="protein sequence ID" value="ARF67855.1"/>
    <property type="molecule type" value="Genomic_DNA"/>
</dbReference>
<evidence type="ECO:0000313" key="2">
    <source>
        <dbReference type="Proteomes" id="UP000192727"/>
    </source>
</evidence>
<accession>A0A1V0URD9</accession>
<dbReference type="RefSeq" id="WP_083039635.1">
    <property type="nucleotide sequence ID" value="NZ_CP020557.1"/>
</dbReference>
<proteinExistence type="predicted"/>
<dbReference type="AlphaFoldDB" id="A0A1V0URD9"/>
<sequence length="71" mass="8430">MKYTILKNEDIEQYLSIYEKMQLRLILTRIDARRALEKKNENVYVLIHVDEPYAGQVIDIIQTHHGQEETG</sequence>
<dbReference type="Proteomes" id="UP000192727">
    <property type="component" value="Chromosome"/>
</dbReference>
<evidence type="ECO:0000313" key="1">
    <source>
        <dbReference type="EMBL" id="ARF67855.1"/>
    </source>
</evidence>
<name>A0A1V0URD9_9BACL</name>
<protein>
    <submittedName>
        <fullName evidence="1">Uncharacterized protein</fullName>
    </submittedName>
</protein>
<gene>
    <name evidence="1" type="ORF">B7C51_08475</name>
</gene>
<reference evidence="1 2" key="1">
    <citation type="submission" date="2017-03" db="EMBL/GenBank/DDBJ databases">
        <title>Paenibacillus larvae genome sequencing.</title>
        <authorList>
            <person name="Dingman D.W."/>
        </authorList>
    </citation>
    <scope>NUCLEOTIDE SEQUENCE [LARGE SCALE GENOMIC DNA]</scope>
    <source>
        <strain evidence="1 2">SAG 10367</strain>
    </source>
</reference>